<dbReference type="RefSeq" id="WP_042532283.1">
    <property type="nucleotide sequence ID" value="NZ_CAXOIH010000005.1"/>
</dbReference>
<accession>A0A0A1MRX6</accession>
<dbReference type="AlphaFoldDB" id="A0A0A1MRX6"/>
<dbReference type="Gene3D" id="3.40.50.1820">
    <property type="entry name" value="alpha/beta hydrolase"/>
    <property type="match status" value="1"/>
</dbReference>
<evidence type="ECO:0000313" key="2">
    <source>
        <dbReference type="Proteomes" id="UP000040453"/>
    </source>
</evidence>
<organism evidence="1 2">
    <name type="scientific">Oceanobacillus oncorhynchi</name>
    <dbReference type="NCBI Taxonomy" id="545501"/>
    <lineage>
        <taxon>Bacteria</taxon>
        <taxon>Bacillati</taxon>
        <taxon>Bacillota</taxon>
        <taxon>Bacilli</taxon>
        <taxon>Bacillales</taxon>
        <taxon>Bacillaceae</taxon>
        <taxon>Oceanobacillus</taxon>
    </lineage>
</organism>
<dbReference type="InterPro" id="IPR029058">
    <property type="entry name" value="AB_hydrolase_fold"/>
</dbReference>
<name>A0A0A1MRX6_9BACI</name>
<gene>
    <name evidence="1" type="ORF">BN997_02315</name>
</gene>
<sequence>MRKKIAGIVLGLLVICAIATGIYFYQNDETQAEEYTGAPTIFIHGYKGTENSFGHMLDRFENTYQWGNKGFIYYVTENGDIVDYNLNNGRYAPMFVQIVLEDNRASFEESTEWIAAVLLHLKENYRVEEVNLVGHSMGGILAVKYTMEYARNDYPSVNKLVAIGSPFDGIYNERYFEIHQDAAAEDLKPDSHAINMLQQNMFPADVDVYSIASTGDSVAVPESVKALRSMIPEQNFKETIIDDPQLTHSALHESMQIDKLIHSFLWQD</sequence>
<evidence type="ECO:0000313" key="1">
    <source>
        <dbReference type="EMBL" id="CEI82449.1"/>
    </source>
</evidence>
<dbReference type="STRING" id="545501.BN997_02315"/>
<dbReference type="EMBL" id="CDGG01000001">
    <property type="protein sequence ID" value="CEI82449.1"/>
    <property type="molecule type" value="Genomic_DNA"/>
</dbReference>
<dbReference type="PANTHER" id="PTHR37946">
    <property type="entry name" value="SLL1969 PROTEIN"/>
    <property type="match status" value="1"/>
</dbReference>
<reference evidence="1 2" key="1">
    <citation type="submission" date="2014-11" db="EMBL/GenBank/DDBJ databases">
        <authorList>
            <person name="Urmite Genomes Urmite Genomes"/>
        </authorList>
    </citation>
    <scope>NUCLEOTIDE SEQUENCE [LARGE SCALE GENOMIC DNA]</scope>
    <source>
        <strain evidence="1 2">Oc5</strain>
    </source>
</reference>
<dbReference type="Proteomes" id="UP000040453">
    <property type="component" value="Unassembled WGS sequence"/>
</dbReference>
<proteinExistence type="predicted"/>
<keyword evidence="2" id="KW-1185">Reference proteome</keyword>
<dbReference type="InterPro" id="IPR010315">
    <property type="entry name" value="DUF915_hydro-like"/>
</dbReference>
<dbReference type="OrthoDB" id="503948at2"/>
<protein>
    <submittedName>
        <fullName evidence="1">PGAP1-like protein</fullName>
    </submittedName>
</protein>
<dbReference type="Pfam" id="PF06028">
    <property type="entry name" value="DUF915"/>
    <property type="match status" value="1"/>
</dbReference>
<dbReference type="PANTHER" id="PTHR37946:SF1">
    <property type="entry name" value="SLL1969 PROTEIN"/>
    <property type="match status" value="1"/>
</dbReference>
<dbReference type="SUPFAM" id="SSF53474">
    <property type="entry name" value="alpha/beta-Hydrolases"/>
    <property type="match status" value="1"/>
</dbReference>